<keyword evidence="3" id="KW-1185">Reference proteome</keyword>
<accession>A0A4U5JRD8</accession>
<dbReference type="AlphaFoldDB" id="A0A4U5JRD8"/>
<organism evidence="2 3">
    <name type="scientific">Luteimonas gilva</name>
    <dbReference type="NCBI Taxonomy" id="2572684"/>
    <lineage>
        <taxon>Bacteria</taxon>
        <taxon>Pseudomonadati</taxon>
        <taxon>Pseudomonadota</taxon>
        <taxon>Gammaproteobacteria</taxon>
        <taxon>Lysobacterales</taxon>
        <taxon>Lysobacteraceae</taxon>
        <taxon>Luteimonas</taxon>
    </lineage>
</organism>
<gene>
    <name evidence="2" type="ORF">FCE95_13405</name>
</gene>
<dbReference type="Proteomes" id="UP000308707">
    <property type="component" value="Unassembled WGS sequence"/>
</dbReference>
<keyword evidence="1" id="KW-0732">Signal</keyword>
<dbReference type="CDD" id="cd14788">
    <property type="entry name" value="GumN"/>
    <property type="match status" value="1"/>
</dbReference>
<proteinExistence type="predicted"/>
<sequence length="341" mass="37121">MRKLLLSGWLAIASMQTAYAQTPPPAQQAPVAAPAEPIVDLDAVVVSGSQPGPGLWKVLGKNGHTLWILGTLSPLPRRMEWDTNAVERAIAQSQQVIESPSVKLKADVGFFGKLALIPTALKARRNPGDKTLQEIVPPDQYVRWQALKARYIGSDRGIERWRPVFAALELYDKAIGKSGMTWSGIVAPAVDKLARKYGVKRVKPEAEIAIAEPKRALKEFANQPLDDLACFEKTLDRIQGDLGNMAARANAWAAGDVDALRDLPANNQFVACSAAFTEAGLARKYGINDLAQRMEREWLTAAEAALQNNVSTFATLPVSELLKDNGYLAKLQAKGYEVQAP</sequence>
<feature type="chain" id="PRO_5020595973" evidence="1">
    <location>
        <begin position="21"/>
        <end position="341"/>
    </location>
</feature>
<feature type="signal peptide" evidence="1">
    <location>
        <begin position="1"/>
        <end position="20"/>
    </location>
</feature>
<name>A0A4U5JRD8_9GAMM</name>
<evidence type="ECO:0000313" key="3">
    <source>
        <dbReference type="Proteomes" id="UP000308707"/>
    </source>
</evidence>
<dbReference type="RefSeq" id="WP_137267488.1">
    <property type="nucleotide sequence ID" value="NZ_SZUA01000002.1"/>
</dbReference>
<dbReference type="EMBL" id="SZUA01000002">
    <property type="protein sequence ID" value="TKR31058.1"/>
    <property type="molecule type" value="Genomic_DNA"/>
</dbReference>
<dbReference type="InterPro" id="IPR002816">
    <property type="entry name" value="TraB/PrgY/GumN_fam"/>
</dbReference>
<comment type="caution">
    <text evidence="2">The sequence shown here is derived from an EMBL/GenBank/DDBJ whole genome shotgun (WGS) entry which is preliminary data.</text>
</comment>
<dbReference type="OrthoDB" id="8743055at2"/>
<dbReference type="Pfam" id="PF01963">
    <property type="entry name" value="TraB_PrgY_gumN"/>
    <property type="match status" value="1"/>
</dbReference>
<reference evidence="2 3" key="1">
    <citation type="submission" date="2019-04" db="EMBL/GenBank/DDBJ databases">
        <title>Reference strain of H23.</title>
        <authorList>
            <person name="Luo X."/>
        </authorList>
    </citation>
    <scope>NUCLEOTIDE SEQUENCE [LARGE SCALE GENOMIC DNA]</scope>
    <source>
        <strain evidence="2 3">H23</strain>
    </source>
</reference>
<protein>
    <submittedName>
        <fullName evidence="2">TraB/GumN family protein</fullName>
    </submittedName>
</protein>
<evidence type="ECO:0000256" key="1">
    <source>
        <dbReference type="SAM" id="SignalP"/>
    </source>
</evidence>
<evidence type="ECO:0000313" key="2">
    <source>
        <dbReference type="EMBL" id="TKR31058.1"/>
    </source>
</evidence>